<sequence>MNASDTFYRNVKEQQARPPLHALPNELLDLVVEQLVASLLSYTDVPPVLKALRLVSRRFAYLKSLNASLFARVELIADPVESQRLKNTSFERVAPHVRHVTFVPPLYNWHMNRELLRVLYRRQGIYLRDLDQVFQAYHMAALVTQTHLRSKQLQKRWSSALGQAPFCHSIQTIIVDYGSMGIDSRNHRPHPIIWPGEHHHLYEVRGLESAGSVEDEFFAAVVSALAEARTQLHEIDFNHATSCQQAWITLPGWSQLDVSNLRELHISPNILRRSTPYRLQEDVGVAEIAEATADLIQRSSGTLSVFGYIGITGLLQVPKPATSLSELKTVELHACLTRALLLSAWIKASPWLESLALGHLSLSNERQHGWKYIFDAVKEHQGLHLCLDHIVVENRNGKLRLFNIDIHTGDKDLEKYMHESFAIETRHGYEAFLVDLKSKCPWFYDKYKYIDPQTVADHEGSPFIIDNPYTSDACAVARYIGNVHDWDESLRTFFAGS</sequence>
<proteinExistence type="predicted"/>
<dbReference type="HOGENOM" id="CLU_040435_0_0_1"/>
<reference evidence="1 2" key="1">
    <citation type="submission" date="2015-01" db="EMBL/GenBank/DDBJ databases">
        <title>The Genome Sequence of Ochroconis gallopava CBS43764.</title>
        <authorList>
            <consortium name="The Broad Institute Genomics Platform"/>
            <person name="Cuomo C."/>
            <person name="de Hoog S."/>
            <person name="Gorbushina A."/>
            <person name="Stielow B."/>
            <person name="Teixiera M."/>
            <person name="Abouelleil A."/>
            <person name="Chapman S.B."/>
            <person name="Priest M."/>
            <person name="Young S.K."/>
            <person name="Wortman J."/>
            <person name="Nusbaum C."/>
            <person name="Birren B."/>
        </authorList>
    </citation>
    <scope>NUCLEOTIDE SEQUENCE [LARGE SCALE GENOMIC DNA]</scope>
    <source>
        <strain evidence="1 2">CBS 43764</strain>
    </source>
</reference>
<dbReference type="Proteomes" id="UP000053259">
    <property type="component" value="Unassembled WGS sequence"/>
</dbReference>
<dbReference type="VEuPathDB" id="FungiDB:PV09_01268"/>
<keyword evidence="2" id="KW-1185">Reference proteome</keyword>
<dbReference type="OrthoDB" id="5010675at2759"/>
<dbReference type="EMBL" id="KN847531">
    <property type="protein sequence ID" value="KIW08352.1"/>
    <property type="molecule type" value="Genomic_DNA"/>
</dbReference>
<evidence type="ECO:0000313" key="1">
    <source>
        <dbReference type="EMBL" id="KIW08352.1"/>
    </source>
</evidence>
<dbReference type="RefSeq" id="XP_016218221.1">
    <property type="nucleotide sequence ID" value="XM_016354126.1"/>
</dbReference>
<gene>
    <name evidence="1" type="ORF">PV09_01268</name>
</gene>
<dbReference type="GeneID" id="27309241"/>
<evidence type="ECO:0008006" key="3">
    <source>
        <dbReference type="Google" id="ProtNLM"/>
    </source>
</evidence>
<name>A0A0D1Z5W0_9PEZI</name>
<dbReference type="InParanoid" id="A0A0D1Z5W0"/>
<protein>
    <recommendedName>
        <fullName evidence="3">F-box domain-containing protein</fullName>
    </recommendedName>
</protein>
<organism evidence="1 2">
    <name type="scientific">Verruconis gallopava</name>
    <dbReference type="NCBI Taxonomy" id="253628"/>
    <lineage>
        <taxon>Eukaryota</taxon>
        <taxon>Fungi</taxon>
        <taxon>Dikarya</taxon>
        <taxon>Ascomycota</taxon>
        <taxon>Pezizomycotina</taxon>
        <taxon>Dothideomycetes</taxon>
        <taxon>Pleosporomycetidae</taxon>
        <taxon>Venturiales</taxon>
        <taxon>Sympoventuriaceae</taxon>
        <taxon>Verruconis</taxon>
    </lineage>
</organism>
<accession>A0A0D1Z5W0</accession>
<dbReference type="AlphaFoldDB" id="A0A0D1Z5W0"/>
<evidence type="ECO:0000313" key="2">
    <source>
        <dbReference type="Proteomes" id="UP000053259"/>
    </source>
</evidence>